<proteinExistence type="predicted"/>
<accession>A0A5N7CGD2</accession>
<name>A0A5N7CGD2_PETAA</name>
<dbReference type="EMBL" id="ML735234">
    <property type="protein sequence ID" value="KAE8392818.1"/>
    <property type="molecule type" value="Genomic_DNA"/>
</dbReference>
<gene>
    <name evidence="1" type="ORF">BDV23DRAFT_51277</name>
</gene>
<reference evidence="1" key="1">
    <citation type="submission" date="2019-04" db="EMBL/GenBank/DDBJ databases">
        <title>Friends and foes A comparative genomics studyof 23 Aspergillus species from section Flavi.</title>
        <authorList>
            <consortium name="DOE Joint Genome Institute"/>
            <person name="Kjaerbolling I."/>
            <person name="Vesth T."/>
            <person name="Frisvad J.C."/>
            <person name="Nybo J.L."/>
            <person name="Theobald S."/>
            <person name="Kildgaard S."/>
            <person name="Isbrandt T."/>
            <person name="Kuo A."/>
            <person name="Sato A."/>
            <person name="Lyhne E.K."/>
            <person name="Kogle M.E."/>
            <person name="Wiebenga A."/>
            <person name="Kun R.S."/>
            <person name="Lubbers R.J."/>
            <person name="Makela M.R."/>
            <person name="Barry K."/>
            <person name="Chovatia M."/>
            <person name="Clum A."/>
            <person name="Daum C."/>
            <person name="Haridas S."/>
            <person name="He G."/>
            <person name="LaButti K."/>
            <person name="Lipzen A."/>
            <person name="Mondo S."/>
            <person name="Riley R."/>
            <person name="Salamov A."/>
            <person name="Simmons B.A."/>
            <person name="Magnuson J.K."/>
            <person name="Henrissat B."/>
            <person name="Mortensen U.H."/>
            <person name="Larsen T.O."/>
            <person name="Devries R.P."/>
            <person name="Grigoriev I.V."/>
            <person name="Machida M."/>
            <person name="Baker S.E."/>
            <person name="Andersen M.R."/>
        </authorList>
    </citation>
    <scope>NUCLEOTIDE SEQUENCE [LARGE SCALE GENOMIC DNA]</scope>
    <source>
        <strain evidence="1">IBT 14317</strain>
    </source>
</reference>
<dbReference type="AlphaFoldDB" id="A0A5N7CGD2"/>
<protein>
    <submittedName>
        <fullName evidence="1">Uncharacterized protein</fullName>
    </submittedName>
</protein>
<organism evidence="1">
    <name type="scientific">Petromyces alliaceus</name>
    <name type="common">Aspergillus alliaceus</name>
    <dbReference type="NCBI Taxonomy" id="209559"/>
    <lineage>
        <taxon>Eukaryota</taxon>
        <taxon>Fungi</taxon>
        <taxon>Dikarya</taxon>
        <taxon>Ascomycota</taxon>
        <taxon>Pezizomycotina</taxon>
        <taxon>Eurotiomycetes</taxon>
        <taxon>Eurotiomycetidae</taxon>
        <taxon>Eurotiales</taxon>
        <taxon>Aspergillaceae</taxon>
        <taxon>Aspergillus</taxon>
        <taxon>Aspergillus subgen. Circumdati</taxon>
    </lineage>
</organism>
<dbReference type="Proteomes" id="UP000326877">
    <property type="component" value="Unassembled WGS sequence"/>
</dbReference>
<evidence type="ECO:0000313" key="1">
    <source>
        <dbReference type="EMBL" id="KAE8392818.1"/>
    </source>
</evidence>
<sequence>MVKLQPWPVTRMASYRAWTASLRLTLDRTYNVQVQSFYSLLKDSPSDRHKQAPAKLKAPEGWLKNLLYLPGKLQEDHPIIGYYLNMLVGYREAC</sequence>